<reference evidence="1 2" key="2">
    <citation type="submission" date="2018-11" db="EMBL/GenBank/DDBJ databases">
        <authorList>
            <consortium name="Pathogen Informatics"/>
        </authorList>
    </citation>
    <scope>NUCLEOTIDE SEQUENCE [LARGE SCALE GENOMIC DNA]</scope>
</reference>
<keyword evidence="2" id="KW-1185">Reference proteome</keyword>
<evidence type="ECO:0000313" key="2">
    <source>
        <dbReference type="Proteomes" id="UP000267096"/>
    </source>
</evidence>
<accession>A0A0M3J456</accession>
<reference evidence="3" key="1">
    <citation type="submission" date="2017-02" db="UniProtKB">
        <authorList>
            <consortium name="WormBaseParasite"/>
        </authorList>
    </citation>
    <scope>IDENTIFICATION</scope>
</reference>
<evidence type="ECO:0000313" key="1">
    <source>
        <dbReference type="EMBL" id="VDK19718.1"/>
    </source>
</evidence>
<name>A0A0M3J456_ANISI</name>
<dbReference type="EMBL" id="UYRR01002823">
    <property type="protein sequence ID" value="VDK19718.1"/>
    <property type="molecule type" value="Genomic_DNA"/>
</dbReference>
<proteinExistence type="predicted"/>
<dbReference type="OrthoDB" id="5873316at2759"/>
<dbReference type="Proteomes" id="UP000267096">
    <property type="component" value="Unassembled WGS sequence"/>
</dbReference>
<organism evidence="3">
    <name type="scientific">Anisakis simplex</name>
    <name type="common">Herring worm</name>
    <dbReference type="NCBI Taxonomy" id="6269"/>
    <lineage>
        <taxon>Eukaryota</taxon>
        <taxon>Metazoa</taxon>
        <taxon>Ecdysozoa</taxon>
        <taxon>Nematoda</taxon>
        <taxon>Chromadorea</taxon>
        <taxon>Rhabditida</taxon>
        <taxon>Spirurina</taxon>
        <taxon>Ascaridomorpha</taxon>
        <taxon>Ascaridoidea</taxon>
        <taxon>Anisakidae</taxon>
        <taxon>Anisakis</taxon>
        <taxon>Anisakis simplex complex</taxon>
    </lineage>
</organism>
<gene>
    <name evidence="1" type="ORF">ASIM_LOCUS2189</name>
</gene>
<dbReference type="WBParaSite" id="ASIM_0000232301-mRNA-1">
    <property type="protein sequence ID" value="ASIM_0000232301-mRNA-1"/>
    <property type="gene ID" value="ASIM_0000232301"/>
</dbReference>
<protein>
    <submittedName>
        <fullName evidence="3">BTB domain-containing protein</fullName>
    </submittedName>
</protein>
<evidence type="ECO:0000313" key="3">
    <source>
        <dbReference type="WBParaSite" id="ASIM_0000232301-mRNA-1"/>
    </source>
</evidence>
<dbReference type="AlphaFoldDB" id="A0A0M3J456"/>
<sequence length="289" mass="32681">MLLCDEDLTDVRLERLIEQLSACSLSNVLEQLRVDGLIAKQRPQTGADIITNRYRHFFNHRFHVDIVDQTNEAFSEVERCETITVDDRPGMVVAAMRCFYSDLSLDLTMPDDLLQVFDTGSEQLANVTKHLRYLESADLHLERIKVTPVKGTQLPPPLPSSEEIFASLRKIIPKDKLSGIPFDDFLLAYSIEQRAVLRGVYQVAADSNIFGTSLEEIKEKLANSTTNEDIEWALQEMQREVQLVLVGVDCDRYVTAANGQCWILNGEQGSFFAEPWTTLNGDINPSTVR</sequence>